<dbReference type="Proteomes" id="UP000001989">
    <property type="component" value="Chromosome"/>
</dbReference>
<dbReference type="OrthoDB" id="7389193at2"/>
<dbReference type="KEGG" id="swi:Swit_4126"/>
<protein>
    <submittedName>
        <fullName evidence="4">Alpha/beta hydrolase fold</fullName>
    </submittedName>
</protein>
<keyword evidence="5" id="KW-1185">Reference proteome</keyword>
<dbReference type="PANTHER" id="PTHR43798">
    <property type="entry name" value="MONOACYLGLYCEROL LIPASE"/>
    <property type="match status" value="1"/>
</dbReference>
<dbReference type="SUPFAM" id="SSF53474">
    <property type="entry name" value="alpha/beta-Hydrolases"/>
    <property type="match status" value="1"/>
</dbReference>
<keyword evidence="4" id="KW-0378">Hydrolase</keyword>
<evidence type="ECO:0000256" key="2">
    <source>
        <dbReference type="SAM" id="SignalP"/>
    </source>
</evidence>
<name>A0A9J9HF84_RHIWR</name>
<dbReference type="InterPro" id="IPR029058">
    <property type="entry name" value="AB_hydrolase_fold"/>
</dbReference>
<feature type="domain" description="AB hydrolase-1" evidence="3">
    <location>
        <begin position="76"/>
        <end position="175"/>
    </location>
</feature>
<gene>
    <name evidence="4" type="ordered locus">Swit_4126</name>
</gene>
<dbReference type="Pfam" id="PF00561">
    <property type="entry name" value="Abhydrolase_1"/>
    <property type="match status" value="1"/>
</dbReference>
<evidence type="ECO:0000313" key="4">
    <source>
        <dbReference type="EMBL" id="ABQ70467.1"/>
    </source>
</evidence>
<feature type="compositionally biased region" description="Low complexity" evidence="1">
    <location>
        <begin position="32"/>
        <end position="46"/>
    </location>
</feature>
<dbReference type="InterPro" id="IPR000073">
    <property type="entry name" value="AB_hydrolase_1"/>
</dbReference>
<organism evidence="4 5">
    <name type="scientific">Rhizorhabdus wittichii (strain DSM 6014 / CCUG 31198 / JCM 15750 / NBRC 105917 / EY 4224 / RW1)</name>
    <name type="common">Sphingomonas wittichii</name>
    <dbReference type="NCBI Taxonomy" id="392499"/>
    <lineage>
        <taxon>Bacteria</taxon>
        <taxon>Pseudomonadati</taxon>
        <taxon>Pseudomonadota</taxon>
        <taxon>Alphaproteobacteria</taxon>
        <taxon>Sphingomonadales</taxon>
        <taxon>Sphingomonadaceae</taxon>
        <taxon>Rhizorhabdus</taxon>
    </lineage>
</organism>
<accession>A0A9J9HF84</accession>
<dbReference type="InterPro" id="IPR006311">
    <property type="entry name" value="TAT_signal"/>
</dbReference>
<dbReference type="Gene3D" id="3.40.50.1820">
    <property type="entry name" value="alpha/beta hydrolase"/>
    <property type="match status" value="1"/>
</dbReference>
<keyword evidence="2" id="KW-0732">Signal</keyword>
<sequence length="393" mass="42127">MTSDALVDRRTLMNAAAVAMLWSAGSAAHAQGAPGALPAPAGGRSPAAPPPGFAAKRFVSPNGTLSYTEGPDNGQTLLFLPGMGVPRQSYHPAAALLSDHFHVVLLDQRGQGESDWAADGRYRVVDYGADLVAFIAGPLRGRKVIVSGHSLGGLVALWLASRHPELTAGLNAEDNPFLMSERGYWEGHWVKPLFEAQEARLRAFQASGRDPAVLGRHFADERAVMPRQDVPYLQRVRALGKQLSILTRRGVLPADAAEQARLDAAYARWLAGEPLRNRNMLPAGVLAAAPAMSATMDPLVPHFAVTAELNDGFPHRAAMAAVRAPTLYWNSDQDLVGVLSQREHDENVAVIGAHARVRHVVADGVGHLIHAEQPEFYARELAGFFAGACISPR</sequence>
<dbReference type="PROSITE" id="PS51318">
    <property type="entry name" value="TAT"/>
    <property type="match status" value="1"/>
</dbReference>
<evidence type="ECO:0000256" key="1">
    <source>
        <dbReference type="SAM" id="MobiDB-lite"/>
    </source>
</evidence>
<evidence type="ECO:0000259" key="3">
    <source>
        <dbReference type="Pfam" id="PF00561"/>
    </source>
</evidence>
<dbReference type="GO" id="GO:0016787">
    <property type="term" value="F:hydrolase activity"/>
    <property type="evidence" value="ECO:0007669"/>
    <property type="project" value="UniProtKB-KW"/>
</dbReference>
<feature type="signal peptide" evidence="2">
    <location>
        <begin position="1"/>
        <end position="30"/>
    </location>
</feature>
<proteinExistence type="predicted"/>
<dbReference type="InterPro" id="IPR050266">
    <property type="entry name" value="AB_hydrolase_sf"/>
</dbReference>
<feature type="chain" id="PRO_5039927597" evidence="2">
    <location>
        <begin position="31"/>
        <end position="393"/>
    </location>
</feature>
<dbReference type="AlphaFoldDB" id="A0A9J9HF84"/>
<feature type="region of interest" description="Disordered" evidence="1">
    <location>
        <begin position="32"/>
        <end position="52"/>
    </location>
</feature>
<dbReference type="EMBL" id="CP000699">
    <property type="protein sequence ID" value="ABQ70467.1"/>
    <property type="molecule type" value="Genomic_DNA"/>
</dbReference>
<reference evidence="4 5" key="1">
    <citation type="journal article" date="2010" name="J. Bacteriol.">
        <title>Genome sequence of the dioxin-mineralizing bacterium Sphingomonas wittichii RW1.</title>
        <authorList>
            <person name="Miller T.R."/>
            <person name="Delcher A.L."/>
            <person name="Salzberg S.L."/>
            <person name="Saunders E."/>
            <person name="Detter J.C."/>
            <person name="Halden R.U."/>
        </authorList>
    </citation>
    <scope>NUCLEOTIDE SEQUENCE [LARGE SCALE GENOMIC DNA]</scope>
    <source>
        <strain evidence="5">DSM 6014 / CCUG 31198 / JCM 15750 / NBRC 105917 / EY 4224 / RW1</strain>
    </source>
</reference>
<evidence type="ECO:0000313" key="5">
    <source>
        <dbReference type="Proteomes" id="UP000001989"/>
    </source>
</evidence>